<proteinExistence type="predicted"/>
<feature type="compositionally biased region" description="Polar residues" evidence="1">
    <location>
        <begin position="256"/>
        <end position="267"/>
    </location>
</feature>
<dbReference type="Proteomes" id="UP001526201">
    <property type="component" value="Unassembled WGS sequence"/>
</dbReference>
<feature type="compositionally biased region" description="Low complexity" evidence="1">
    <location>
        <begin position="303"/>
        <end position="318"/>
    </location>
</feature>
<evidence type="ECO:0000313" key="3">
    <source>
        <dbReference type="Proteomes" id="UP001526201"/>
    </source>
</evidence>
<reference evidence="2 3" key="1">
    <citation type="journal article" date="2022" name="BMC Genomics">
        <title>Comparative genome analysis of mycobacteria focusing on tRNA and non-coding RNA.</title>
        <authorList>
            <person name="Behra P.R.K."/>
            <person name="Pettersson B.M.F."/>
            <person name="Ramesh M."/>
            <person name="Das S."/>
            <person name="Dasgupta S."/>
            <person name="Kirsebom L.A."/>
        </authorList>
    </citation>
    <scope>NUCLEOTIDE SEQUENCE [LARGE SCALE GENOMIC DNA]</scope>
    <source>
        <strain evidence="2 3">DSM 44078</strain>
    </source>
</reference>
<dbReference type="RefSeq" id="WP_264066830.1">
    <property type="nucleotide sequence ID" value="NZ_JACKTY010000020.1"/>
</dbReference>
<organism evidence="2 3">
    <name type="scientific">Mycolicibacterium komossense</name>
    <dbReference type="NCBI Taxonomy" id="1779"/>
    <lineage>
        <taxon>Bacteria</taxon>
        <taxon>Bacillati</taxon>
        <taxon>Actinomycetota</taxon>
        <taxon>Actinomycetes</taxon>
        <taxon>Mycobacteriales</taxon>
        <taxon>Mycobacteriaceae</taxon>
        <taxon>Mycolicibacterium</taxon>
    </lineage>
</organism>
<comment type="caution">
    <text evidence="2">The sequence shown here is derived from an EMBL/GenBank/DDBJ whole genome shotgun (WGS) entry which is preliminary data.</text>
</comment>
<name>A0ABT3C986_9MYCO</name>
<accession>A0ABT3C986</accession>
<keyword evidence="3" id="KW-1185">Reference proteome</keyword>
<protein>
    <recommendedName>
        <fullName evidence="4">PE-PGRS family protein</fullName>
    </recommendedName>
</protein>
<gene>
    <name evidence="2" type="ORF">H7J73_08110</name>
</gene>
<evidence type="ECO:0000313" key="2">
    <source>
        <dbReference type="EMBL" id="MCV7225995.1"/>
    </source>
</evidence>
<evidence type="ECO:0008006" key="4">
    <source>
        <dbReference type="Google" id="ProtNLM"/>
    </source>
</evidence>
<evidence type="ECO:0000256" key="1">
    <source>
        <dbReference type="SAM" id="MobiDB-lite"/>
    </source>
</evidence>
<sequence>MEISLRPWLTTGVALVGAGAIAMAPVNPITATPTMAVPAISAPAVHTTAFELPYILTLPIVRQDIRNRIDYWVIYLNGLGQAGVGAFDTLVSIPQTAVTITQQLLQLDFVGALNTFSTAVRDGVVAVGQPLLNSLIERNQMALVIQTALQAAAPAAFFSVVNGVLAAGNALTTSVIVGTQDLVNAFLTLNLSNIVNAAIDGTAGFVQALGQGASDIVTGIESAQHLISDALASRPTSSAAAVPDLTKATVALNVDSTGPSQGTSTKSAVPKAAAPEVDSPAETTDITPIKTAGPAPTGKRSATPKAAPGSAVAAASTRAAHDAPGVQKKTRAGSSKD</sequence>
<feature type="region of interest" description="Disordered" evidence="1">
    <location>
        <begin position="256"/>
        <end position="337"/>
    </location>
</feature>
<dbReference type="EMBL" id="JACKTY010000020">
    <property type="protein sequence ID" value="MCV7225995.1"/>
    <property type="molecule type" value="Genomic_DNA"/>
</dbReference>